<dbReference type="SUPFAM" id="SSF55874">
    <property type="entry name" value="ATPase domain of HSP90 chaperone/DNA topoisomerase II/histidine kinase"/>
    <property type="match status" value="1"/>
</dbReference>
<dbReference type="SUPFAM" id="SSF47226">
    <property type="entry name" value="Histidine-containing phosphotransfer domain, HPT domain"/>
    <property type="match status" value="1"/>
</dbReference>
<dbReference type="InterPro" id="IPR037006">
    <property type="entry name" value="CheA-like_homodim_sf"/>
</dbReference>
<feature type="compositionally biased region" description="Basic and acidic residues" evidence="13">
    <location>
        <begin position="304"/>
        <end position="317"/>
    </location>
</feature>
<dbReference type="SUPFAM" id="SSF50341">
    <property type="entry name" value="CheW-like"/>
    <property type="match status" value="1"/>
</dbReference>
<keyword evidence="5 12" id="KW-0597">Phosphoprotein</keyword>
<keyword evidence="7" id="KW-0547">Nucleotide-binding</keyword>
<keyword evidence="10" id="KW-0902">Two-component regulatory system</keyword>
<feature type="compositionally biased region" description="Gly residues" evidence="13">
    <location>
        <begin position="339"/>
        <end position="349"/>
    </location>
</feature>
<protein>
    <recommendedName>
        <fullName evidence="3">Chemotaxis protein CheA</fullName>
        <ecNumber evidence="2">2.7.13.3</ecNumber>
    </recommendedName>
</protein>
<dbReference type="Gene3D" id="1.20.120.160">
    <property type="entry name" value="HPT domain"/>
    <property type="match status" value="1"/>
</dbReference>
<keyword evidence="8" id="KW-0418">Kinase</keyword>
<dbReference type="CDD" id="cd16916">
    <property type="entry name" value="HATPase_CheA-like"/>
    <property type="match status" value="1"/>
</dbReference>
<proteinExistence type="predicted"/>
<dbReference type="PROSITE" id="PS50109">
    <property type="entry name" value="HIS_KIN"/>
    <property type="match status" value="1"/>
</dbReference>
<dbReference type="Proteomes" id="UP001455709">
    <property type="component" value="Unassembled WGS sequence"/>
</dbReference>
<dbReference type="Gene3D" id="3.30.565.10">
    <property type="entry name" value="Histidine kinase-like ATPase, C-terminal domain"/>
    <property type="match status" value="1"/>
</dbReference>
<dbReference type="InterPro" id="IPR004358">
    <property type="entry name" value="Sig_transdc_His_kin-like_C"/>
</dbReference>
<dbReference type="Pfam" id="PF02518">
    <property type="entry name" value="HATPase_c"/>
    <property type="match status" value="1"/>
</dbReference>
<evidence type="ECO:0000313" key="17">
    <source>
        <dbReference type="EMBL" id="MEO2218510.1"/>
    </source>
</evidence>
<dbReference type="PROSITE" id="PS50894">
    <property type="entry name" value="HPT"/>
    <property type="match status" value="1"/>
</dbReference>
<dbReference type="PROSITE" id="PS50851">
    <property type="entry name" value="CHEW"/>
    <property type="match status" value="1"/>
</dbReference>
<evidence type="ECO:0000259" key="15">
    <source>
        <dbReference type="PROSITE" id="PS50851"/>
    </source>
</evidence>
<dbReference type="InterPro" id="IPR036641">
    <property type="entry name" value="HPT_dom_sf"/>
</dbReference>
<dbReference type="InterPro" id="IPR003594">
    <property type="entry name" value="HATPase_dom"/>
</dbReference>
<dbReference type="RefSeq" id="WP_347371309.1">
    <property type="nucleotide sequence ID" value="NZ_JBDOJC010000001.1"/>
</dbReference>
<dbReference type="Gene3D" id="2.30.30.40">
    <property type="entry name" value="SH3 Domains"/>
    <property type="match status" value="1"/>
</dbReference>
<dbReference type="InterPro" id="IPR036890">
    <property type="entry name" value="HATPase_C_sf"/>
</dbReference>
<evidence type="ECO:0000256" key="13">
    <source>
        <dbReference type="SAM" id="MobiDB-lite"/>
    </source>
</evidence>
<dbReference type="PRINTS" id="PR00344">
    <property type="entry name" value="BCTRLSENSOR"/>
</dbReference>
<dbReference type="InterPro" id="IPR036097">
    <property type="entry name" value="HisK_dim/P_sf"/>
</dbReference>
<dbReference type="CDD" id="cd00088">
    <property type="entry name" value="HPT"/>
    <property type="match status" value="1"/>
</dbReference>
<dbReference type="SMART" id="SM01231">
    <property type="entry name" value="H-kinase_dim"/>
    <property type="match status" value="1"/>
</dbReference>
<dbReference type="InterPro" id="IPR051315">
    <property type="entry name" value="Bact_Chemotaxis_CheA"/>
</dbReference>
<dbReference type="Pfam" id="PF02895">
    <property type="entry name" value="H-kinase_dim"/>
    <property type="match status" value="1"/>
</dbReference>
<evidence type="ECO:0000256" key="10">
    <source>
        <dbReference type="ARBA" id="ARBA00023012"/>
    </source>
</evidence>
<feature type="compositionally biased region" description="Low complexity" evidence="13">
    <location>
        <begin position="357"/>
        <end position="369"/>
    </location>
</feature>
<evidence type="ECO:0000256" key="2">
    <source>
        <dbReference type="ARBA" id="ARBA00012438"/>
    </source>
</evidence>
<evidence type="ECO:0000256" key="11">
    <source>
        <dbReference type="ARBA" id="ARBA00035100"/>
    </source>
</evidence>
<evidence type="ECO:0000313" key="18">
    <source>
        <dbReference type="Proteomes" id="UP001455709"/>
    </source>
</evidence>
<gene>
    <name evidence="17" type="ORF">ABGV49_15730</name>
</gene>
<feature type="modified residue" description="Phosphohistidine" evidence="12">
    <location>
        <position position="48"/>
    </location>
</feature>
<reference evidence="17 18" key="1">
    <citation type="submission" date="2024-05" db="EMBL/GenBank/DDBJ databases">
        <authorList>
            <person name="De Oliveira J.P."/>
            <person name="Noriler S.A."/>
            <person name="De Oliveira A.G."/>
            <person name="Sipoli D.S."/>
        </authorList>
    </citation>
    <scope>NUCLEOTIDE SEQUENCE [LARGE SCALE GENOMIC DNA]</scope>
    <source>
        <strain evidence="17 18">LABIM189</strain>
    </source>
</reference>
<feature type="domain" description="Histidine kinase" evidence="14">
    <location>
        <begin position="421"/>
        <end position="629"/>
    </location>
</feature>
<dbReference type="InterPro" id="IPR004105">
    <property type="entry name" value="CheA-like_dim"/>
</dbReference>
<evidence type="ECO:0000259" key="16">
    <source>
        <dbReference type="PROSITE" id="PS50894"/>
    </source>
</evidence>
<dbReference type="Gene3D" id="1.10.287.560">
    <property type="entry name" value="Histidine kinase CheA-like, homodimeric domain"/>
    <property type="match status" value="1"/>
</dbReference>
<organism evidence="17 18">
    <name type="scientific">Chromobacterium vaccinii</name>
    <dbReference type="NCBI Taxonomy" id="1108595"/>
    <lineage>
        <taxon>Bacteria</taxon>
        <taxon>Pseudomonadati</taxon>
        <taxon>Pseudomonadota</taxon>
        <taxon>Betaproteobacteria</taxon>
        <taxon>Neisseriales</taxon>
        <taxon>Chromobacteriaceae</taxon>
        <taxon>Chromobacterium</taxon>
    </lineage>
</organism>
<keyword evidence="18" id="KW-1185">Reference proteome</keyword>
<dbReference type="Pfam" id="PF01627">
    <property type="entry name" value="Hpt"/>
    <property type="match status" value="1"/>
</dbReference>
<evidence type="ECO:0000256" key="4">
    <source>
        <dbReference type="ARBA" id="ARBA00022500"/>
    </source>
</evidence>
<dbReference type="InterPro" id="IPR008207">
    <property type="entry name" value="Sig_transdc_His_kin_Hpt_dom"/>
</dbReference>
<keyword evidence="9" id="KW-0067">ATP-binding</keyword>
<dbReference type="EMBL" id="JBDOJC010000001">
    <property type="protein sequence ID" value="MEO2218510.1"/>
    <property type="molecule type" value="Genomic_DNA"/>
</dbReference>
<feature type="region of interest" description="Disordered" evidence="13">
    <location>
        <begin position="289"/>
        <end position="378"/>
    </location>
</feature>
<name>A0ABV0FGZ1_9NEIS</name>
<evidence type="ECO:0000256" key="6">
    <source>
        <dbReference type="ARBA" id="ARBA00022679"/>
    </source>
</evidence>
<dbReference type="SMART" id="SM00387">
    <property type="entry name" value="HATPase_c"/>
    <property type="match status" value="1"/>
</dbReference>
<dbReference type="InterPro" id="IPR036061">
    <property type="entry name" value="CheW-like_dom_sf"/>
</dbReference>
<evidence type="ECO:0000256" key="12">
    <source>
        <dbReference type="PROSITE-ProRule" id="PRU00110"/>
    </source>
</evidence>
<evidence type="ECO:0000256" key="7">
    <source>
        <dbReference type="ARBA" id="ARBA00022741"/>
    </source>
</evidence>
<feature type="domain" description="HPt" evidence="16">
    <location>
        <begin position="1"/>
        <end position="105"/>
    </location>
</feature>
<dbReference type="InterPro" id="IPR002545">
    <property type="entry name" value="CheW-lke_dom"/>
</dbReference>
<dbReference type="SUPFAM" id="SSF47384">
    <property type="entry name" value="Homodimeric domain of signal transducing histidine kinase"/>
    <property type="match status" value="1"/>
</dbReference>
<comment type="catalytic activity">
    <reaction evidence="1">
        <text>ATP + protein L-histidine = ADP + protein N-phospho-L-histidine.</text>
        <dbReference type="EC" id="2.7.13.3"/>
    </reaction>
</comment>
<keyword evidence="4" id="KW-0145">Chemotaxis</keyword>
<dbReference type="SMART" id="SM00260">
    <property type="entry name" value="CheW"/>
    <property type="match status" value="1"/>
</dbReference>
<evidence type="ECO:0000256" key="3">
    <source>
        <dbReference type="ARBA" id="ARBA00021495"/>
    </source>
</evidence>
<evidence type="ECO:0000259" key="14">
    <source>
        <dbReference type="PROSITE" id="PS50109"/>
    </source>
</evidence>
<accession>A0ABV0FGZ1</accession>
<evidence type="ECO:0000256" key="8">
    <source>
        <dbReference type="ARBA" id="ARBA00022777"/>
    </source>
</evidence>
<sequence length="779" mass="83731">MTIDMSQFHQVFFDEAEEHLATMESLLLAMDVAQPEQEDLHAIFRAAHSIKGGAATFGFAELAELTHVLENLLDRVRKGAMELTAQMVDAFLQAKDALQAMLAAYKNGEALDGERRGEIQRRLEEMEGRAAEISVPASAQETIQAAESLWTLFLELTPAASQDIHPLLANLAAQGDLTIVQEGRLDDELPWVAVFTSSLAADEVAESLVFTLSPEQFRVSVDRCGEGGDEYGFFLPDDRVEPGKRATAGGVSYMDEDGGFGLFEPLPRQHAPDGDSGSRRLAQMERDGSFGMFEPVSGPADSAVEERDRLERMERDGSFGLFEPLTAPGRDGAQDVDGDGFGLFGGAPGVGVEKATDAAPSEAKPAAPARPQPDKGAAAGENSIRVNIEKVDMLLNLVGELVITQSMLMQSGSALDPVEHERLLNGISSLQRNSRELQEAVMSIRMTPIAFVFNRFPRVVRDLAGRLGKQIDLKMVGENTELDKGFIEKLSDPLTHLVRNSLDHGIEPPDARVAKGKSPAGRLTLRAFHQGGSIVIEVSDDGAGLSRERILAKARERGMPVSDNMSDAEVWGLIFEAGFSTAAEVTDVSGRGVGMDVVKRNIQNMGGRIEIDSMADVGTTMSIRLPLTLAIMDGMSVRVGHEIYVLPLGFILESLQPEPAAIKTVAGRGEVVHIRGEYLPIVALGRYFNVGTARQRADEGILVIVEASGARVALLVDDLIGQQQFVVKNLETNYRKVDGLSGATILGDGQVALILDISTIARSNGGPRGSAAQMAAAAE</sequence>
<dbReference type="SMART" id="SM00073">
    <property type="entry name" value="HPT"/>
    <property type="match status" value="1"/>
</dbReference>
<keyword evidence="6" id="KW-0808">Transferase</keyword>
<dbReference type="InterPro" id="IPR005467">
    <property type="entry name" value="His_kinase_dom"/>
</dbReference>
<dbReference type="CDD" id="cd00731">
    <property type="entry name" value="CheA_reg"/>
    <property type="match status" value="1"/>
</dbReference>
<feature type="domain" description="CheW-like" evidence="15">
    <location>
        <begin position="631"/>
        <end position="766"/>
    </location>
</feature>
<comment type="function">
    <text evidence="11">Involved in the transmission of sensory signals from the chemoreceptors to the flagellar motors. CheA is autophosphorylated; it can transfer its phosphate group to either CheB or CheY.</text>
</comment>
<dbReference type="EC" id="2.7.13.3" evidence="2"/>
<comment type="caution">
    <text evidence="17">The sequence shown here is derived from an EMBL/GenBank/DDBJ whole genome shotgun (WGS) entry which is preliminary data.</text>
</comment>
<evidence type="ECO:0000256" key="9">
    <source>
        <dbReference type="ARBA" id="ARBA00022840"/>
    </source>
</evidence>
<evidence type="ECO:0000256" key="1">
    <source>
        <dbReference type="ARBA" id="ARBA00000085"/>
    </source>
</evidence>
<dbReference type="PANTHER" id="PTHR43395">
    <property type="entry name" value="SENSOR HISTIDINE KINASE CHEA"/>
    <property type="match status" value="1"/>
</dbReference>
<evidence type="ECO:0000256" key="5">
    <source>
        <dbReference type="ARBA" id="ARBA00022553"/>
    </source>
</evidence>
<dbReference type="Pfam" id="PF01584">
    <property type="entry name" value="CheW"/>
    <property type="match status" value="1"/>
</dbReference>
<dbReference type="PANTHER" id="PTHR43395:SF10">
    <property type="entry name" value="CHEMOTAXIS PROTEIN CHEA"/>
    <property type="match status" value="1"/>
</dbReference>